<evidence type="ECO:0000256" key="1">
    <source>
        <dbReference type="SAM" id="MobiDB-lite"/>
    </source>
</evidence>
<accession>A0ABW4II33</accession>
<dbReference type="EMBL" id="JBHUDX010000004">
    <property type="protein sequence ID" value="MFD1656984.1"/>
    <property type="molecule type" value="Genomic_DNA"/>
</dbReference>
<dbReference type="RefSeq" id="WP_381077398.1">
    <property type="nucleotide sequence ID" value="NZ_JBHUDX010000004.1"/>
</dbReference>
<name>A0ABW4II33_9ACTN</name>
<dbReference type="SUPFAM" id="SSF54060">
    <property type="entry name" value="His-Me finger endonucleases"/>
    <property type="match status" value="1"/>
</dbReference>
<dbReference type="Proteomes" id="UP001597261">
    <property type="component" value="Unassembled WGS sequence"/>
</dbReference>
<evidence type="ECO:0000313" key="2">
    <source>
        <dbReference type="EMBL" id="MFD1656984.1"/>
    </source>
</evidence>
<protein>
    <recommendedName>
        <fullName evidence="4">Endonuclease</fullName>
    </recommendedName>
</protein>
<keyword evidence="3" id="KW-1185">Reference proteome</keyword>
<evidence type="ECO:0008006" key="4">
    <source>
        <dbReference type="Google" id="ProtNLM"/>
    </source>
</evidence>
<comment type="caution">
    <text evidence="2">The sequence shown here is derived from an EMBL/GenBank/DDBJ whole genome shotgun (WGS) entry which is preliminary data.</text>
</comment>
<proteinExistence type="predicted"/>
<sequence length="87" mass="9691">MAKRKSTTAAGYGYAHQALRRALLADAYGKHCPRCDLPMLPGQSLDLDHTDDRSGYNGMAHASCNRAAGARKRNAQRRKTWSTSRNW</sequence>
<reference evidence="3" key="1">
    <citation type="journal article" date="2019" name="Int. J. Syst. Evol. Microbiol.">
        <title>The Global Catalogue of Microorganisms (GCM) 10K type strain sequencing project: providing services to taxonomists for standard genome sequencing and annotation.</title>
        <authorList>
            <consortium name="The Broad Institute Genomics Platform"/>
            <consortium name="The Broad Institute Genome Sequencing Center for Infectious Disease"/>
            <person name="Wu L."/>
            <person name="Ma J."/>
        </authorList>
    </citation>
    <scope>NUCLEOTIDE SEQUENCE [LARGE SCALE GENOMIC DNA]</scope>
    <source>
        <strain evidence="3">CGMCC 1.12470</strain>
    </source>
</reference>
<organism evidence="2 3">
    <name type="scientific">Streptomyces caeni</name>
    <dbReference type="NCBI Taxonomy" id="2307231"/>
    <lineage>
        <taxon>Bacteria</taxon>
        <taxon>Bacillati</taxon>
        <taxon>Actinomycetota</taxon>
        <taxon>Actinomycetes</taxon>
        <taxon>Kitasatosporales</taxon>
        <taxon>Streptomycetaceae</taxon>
        <taxon>Streptomyces</taxon>
    </lineage>
</organism>
<gene>
    <name evidence="2" type="ORF">ACFSL4_01720</name>
</gene>
<feature type="region of interest" description="Disordered" evidence="1">
    <location>
        <begin position="64"/>
        <end position="87"/>
    </location>
</feature>
<evidence type="ECO:0000313" key="3">
    <source>
        <dbReference type="Proteomes" id="UP001597261"/>
    </source>
</evidence>
<dbReference type="InterPro" id="IPR044925">
    <property type="entry name" value="His-Me_finger_sf"/>
</dbReference>
<feature type="compositionally biased region" description="Basic residues" evidence="1">
    <location>
        <begin position="69"/>
        <end position="80"/>
    </location>
</feature>